<proteinExistence type="predicted"/>
<organism evidence="1">
    <name type="scientific">marine sediment metagenome</name>
    <dbReference type="NCBI Taxonomy" id="412755"/>
    <lineage>
        <taxon>unclassified sequences</taxon>
        <taxon>metagenomes</taxon>
        <taxon>ecological metagenomes</taxon>
    </lineage>
</organism>
<protein>
    <submittedName>
        <fullName evidence="1">Uncharacterized protein</fullName>
    </submittedName>
</protein>
<dbReference type="AlphaFoldDB" id="X1BHS1"/>
<gene>
    <name evidence="1" type="ORF">S01H4_33952</name>
</gene>
<evidence type="ECO:0000313" key="1">
    <source>
        <dbReference type="EMBL" id="GAG83668.1"/>
    </source>
</evidence>
<name>X1BHS1_9ZZZZ</name>
<reference evidence="1" key="1">
    <citation type="journal article" date="2014" name="Front. Microbiol.">
        <title>High frequency of phylogenetically diverse reductive dehalogenase-homologous genes in deep subseafloor sedimentary metagenomes.</title>
        <authorList>
            <person name="Kawai M."/>
            <person name="Futagami T."/>
            <person name="Toyoda A."/>
            <person name="Takaki Y."/>
            <person name="Nishi S."/>
            <person name="Hori S."/>
            <person name="Arai W."/>
            <person name="Tsubouchi T."/>
            <person name="Morono Y."/>
            <person name="Uchiyama I."/>
            <person name="Ito T."/>
            <person name="Fujiyama A."/>
            <person name="Inagaki F."/>
            <person name="Takami H."/>
        </authorList>
    </citation>
    <scope>NUCLEOTIDE SEQUENCE</scope>
    <source>
        <strain evidence="1">Expedition CK06-06</strain>
    </source>
</reference>
<accession>X1BHS1</accession>
<comment type="caution">
    <text evidence="1">The sequence shown here is derived from an EMBL/GenBank/DDBJ whole genome shotgun (WGS) entry which is preliminary data.</text>
</comment>
<sequence>MAITTGLERANTYLILPTGDYASLVTNALSPALAEFRKDYHKYDRVRLIPESFDSISIEDLGNNKISVELEANIILKMFEFFELRVDTGSYIGFYDVMSVDTTSNKVILTVYNTFVDETITFFNQEHQHYEDALGWYICSYCRFTLQKLKECKVMVTSTQVGDGNIEAYSTNSIATFQKQLKNNGVDLMLKRYYPTGH</sequence>
<dbReference type="EMBL" id="BART01017921">
    <property type="protein sequence ID" value="GAG83668.1"/>
    <property type="molecule type" value="Genomic_DNA"/>
</dbReference>